<evidence type="ECO:0000313" key="4">
    <source>
        <dbReference type="Proteomes" id="UP000030653"/>
    </source>
</evidence>
<keyword evidence="1" id="KW-0175">Coiled coil</keyword>
<dbReference type="HOGENOM" id="CLU_577490_0_0_1"/>
<gene>
    <name evidence="3" type="ORF">DACRYDRAFT_109039</name>
</gene>
<reference evidence="3 4" key="1">
    <citation type="journal article" date="2012" name="Science">
        <title>The Paleozoic origin of enzymatic lignin decomposition reconstructed from 31 fungal genomes.</title>
        <authorList>
            <person name="Floudas D."/>
            <person name="Binder M."/>
            <person name="Riley R."/>
            <person name="Barry K."/>
            <person name="Blanchette R.A."/>
            <person name="Henrissat B."/>
            <person name="Martinez A.T."/>
            <person name="Otillar R."/>
            <person name="Spatafora J.W."/>
            <person name="Yadav J.S."/>
            <person name="Aerts A."/>
            <person name="Benoit I."/>
            <person name="Boyd A."/>
            <person name="Carlson A."/>
            <person name="Copeland A."/>
            <person name="Coutinho P.M."/>
            <person name="de Vries R.P."/>
            <person name="Ferreira P."/>
            <person name="Findley K."/>
            <person name="Foster B."/>
            <person name="Gaskell J."/>
            <person name="Glotzer D."/>
            <person name="Gorecki P."/>
            <person name="Heitman J."/>
            <person name="Hesse C."/>
            <person name="Hori C."/>
            <person name="Igarashi K."/>
            <person name="Jurgens J.A."/>
            <person name="Kallen N."/>
            <person name="Kersten P."/>
            <person name="Kohler A."/>
            <person name="Kuees U."/>
            <person name="Kumar T.K.A."/>
            <person name="Kuo A."/>
            <person name="LaButti K."/>
            <person name="Larrondo L.F."/>
            <person name="Lindquist E."/>
            <person name="Ling A."/>
            <person name="Lombard V."/>
            <person name="Lucas S."/>
            <person name="Lundell T."/>
            <person name="Martin R."/>
            <person name="McLaughlin D.J."/>
            <person name="Morgenstern I."/>
            <person name="Morin E."/>
            <person name="Murat C."/>
            <person name="Nagy L.G."/>
            <person name="Nolan M."/>
            <person name="Ohm R.A."/>
            <person name="Patyshakuliyeva A."/>
            <person name="Rokas A."/>
            <person name="Ruiz-Duenas F.J."/>
            <person name="Sabat G."/>
            <person name="Salamov A."/>
            <person name="Samejima M."/>
            <person name="Schmutz J."/>
            <person name="Slot J.C."/>
            <person name="St John F."/>
            <person name="Stenlid J."/>
            <person name="Sun H."/>
            <person name="Sun S."/>
            <person name="Syed K."/>
            <person name="Tsang A."/>
            <person name="Wiebenga A."/>
            <person name="Young D."/>
            <person name="Pisabarro A."/>
            <person name="Eastwood D.C."/>
            <person name="Martin F."/>
            <person name="Cullen D."/>
            <person name="Grigoriev I.V."/>
            <person name="Hibbett D.S."/>
        </authorList>
    </citation>
    <scope>NUCLEOTIDE SEQUENCE [LARGE SCALE GENOMIC DNA]</scope>
    <source>
        <strain evidence="3 4">DJM-731 SS1</strain>
    </source>
</reference>
<organism evidence="3 4">
    <name type="scientific">Dacryopinax primogenitus (strain DJM 731)</name>
    <name type="common">Brown rot fungus</name>
    <dbReference type="NCBI Taxonomy" id="1858805"/>
    <lineage>
        <taxon>Eukaryota</taxon>
        <taxon>Fungi</taxon>
        <taxon>Dikarya</taxon>
        <taxon>Basidiomycota</taxon>
        <taxon>Agaricomycotina</taxon>
        <taxon>Dacrymycetes</taxon>
        <taxon>Dacrymycetales</taxon>
        <taxon>Dacrymycetaceae</taxon>
        <taxon>Dacryopinax</taxon>
    </lineage>
</organism>
<evidence type="ECO:0000256" key="1">
    <source>
        <dbReference type="SAM" id="Coils"/>
    </source>
</evidence>
<feature type="region of interest" description="Disordered" evidence="2">
    <location>
        <begin position="76"/>
        <end position="130"/>
    </location>
</feature>
<keyword evidence="4" id="KW-1185">Reference proteome</keyword>
<evidence type="ECO:0000256" key="2">
    <source>
        <dbReference type="SAM" id="MobiDB-lite"/>
    </source>
</evidence>
<dbReference type="AlphaFoldDB" id="M5FX44"/>
<feature type="region of interest" description="Disordered" evidence="2">
    <location>
        <begin position="1"/>
        <end position="20"/>
    </location>
</feature>
<dbReference type="GeneID" id="63683857"/>
<dbReference type="Proteomes" id="UP000030653">
    <property type="component" value="Unassembled WGS sequence"/>
</dbReference>
<sequence length="473" mass="51520">MASNLDEVFIPPADDEEMTEALPSIPPPTTLPMAELAPAVLPVPAAVVQTVASAPAPPLSICDTLLPLVVHATNAPSSAPTQGEGSGAPAAVSAAPGPPAPLPWDGAHNDNAASGSYQHRTHQGEHYGSSIDHYGDISPWGSGDEYSRLPTPDFARGSSDTRYCDSCTESWEPYPWLALHPTQNSELAICGREQLADNLVYNCVKLRDVEQELNRLWGEHEEHADEIHNRKRDFESRIARLEDSPSNENLTRSLDENARMSSRMDHAQRLLSNTHDMLLHAQRDAEIQGSHHRDESDALTDEIGRLKKDVSRYRIECDEHRSENDRLKGKLSTFNSAPPPLPPRAPLPSAARKVALPSASHEADDLYDVPMDVGPIEEAPVPASATSAVAKVFTVARVPPVAKVSAIALGKRPTVDKLPSAHPRKMQSLVTATSSSRVHTSRIKNRTHSIIQPLGTYAPQLRPWCQSTVCSRR</sequence>
<dbReference type="EMBL" id="JH795867">
    <property type="protein sequence ID" value="EJU00300.1"/>
    <property type="molecule type" value="Genomic_DNA"/>
</dbReference>
<dbReference type="RefSeq" id="XP_040627197.1">
    <property type="nucleotide sequence ID" value="XM_040768795.1"/>
</dbReference>
<feature type="compositionally biased region" description="Basic and acidic residues" evidence="2">
    <location>
        <begin position="253"/>
        <end position="263"/>
    </location>
</feature>
<feature type="region of interest" description="Disordered" evidence="2">
    <location>
        <begin position="240"/>
        <end position="263"/>
    </location>
</feature>
<protein>
    <submittedName>
        <fullName evidence="3">Uncharacterized protein</fullName>
    </submittedName>
</protein>
<feature type="coiled-coil region" evidence="1">
    <location>
        <begin position="303"/>
        <end position="330"/>
    </location>
</feature>
<proteinExistence type="predicted"/>
<name>M5FX44_DACPD</name>
<accession>M5FX44</accession>
<evidence type="ECO:0000313" key="3">
    <source>
        <dbReference type="EMBL" id="EJU00300.1"/>
    </source>
</evidence>